<dbReference type="EMBL" id="UFQS01000449">
    <property type="protein sequence ID" value="SSX04084.1"/>
    <property type="molecule type" value="Genomic_DNA"/>
</dbReference>
<dbReference type="Pfam" id="PF01607">
    <property type="entry name" value="CBM_14"/>
    <property type="match status" value="1"/>
</dbReference>
<feature type="chain" id="PRO_5033343128" evidence="1">
    <location>
        <begin position="19"/>
        <end position="269"/>
    </location>
</feature>
<dbReference type="SUPFAM" id="SSF57625">
    <property type="entry name" value="Invertebrate chitin-binding proteins"/>
    <property type="match status" value="2"/>
</dbReference>
<name>A0A336M6D6_CULSO</name>
<organism evidence="4">
    <name type="scientific">Culicoides sonorensis</name>
    <name type="common">Biting midge</name>
    <dbReference type="NCBI Taxonomy" id="179676"/>
    <lineage>
        <taxon>Eukaryota</taxon>
        <taxon>Metazoa</taxon>
        <taxon>Ecdysozoa</taxon>
        <taxon>Arthropoda</taxon>
        <taxon>Hexapoda</taxon>
        <taxon>Insecta</taxon>
        <taxon>Pterygota</taxon>
        <taxon>Neoptera</taxon>
        <taxon>Endopterygota</taxon>
        <taxon>Diptera</taxon>
        <taxon>Nematocera</taxon>
        <taxon>Chironomoidea</taxon>
        <taxon>Ceratopogonidae</taxon>
        <taxon>Ceratopogoninae</taxon>
        <taxon>Culicoides</taxon>
        <taxon>Monoculicoides</taxon>
    </lineage>
</organism>
<evidence type="ECO:0000313" key="4">
    <source>
        <dbReference type="EMBL" id="SSX24449.1"/>
    </source>
</evidence>
<sequence>MKSFKLISLLLCINHALSLVIDQNNVTYGIASLTQEVSPAEGTEEKACRNANQVQCNAACNSIIVCLGADTDPIATAQCGPTTPYCETIGTTATCQATPGTGCKPSNTQNSCTGEGYFPDVTDCTKYTLCDKADSPPLFNYQCPAGFVYFSSEAYCRRAIPCVKVTCPTTNSTIAPYTPNPEFYYVCQPGQAPIVRKCEKNWQYRAGSGCTFICPGEGRFFRTTNSYYFCYRDGTVLKSEVYSCPEGTSFDETLERCKTTPPPTEEVNK</sequence>
<dbReference type="AlphaFoldDB" id="A0A336M6D6"/>
<proteinExistence type="predicted"/>
<protein>
    <submittedName>
        <fullName evidence="4">CSON010817 protein</fullName>
    </submittedName>
</protein>
<dbReference type="SMART" id="SM00494">
    <property type="entry name" value="ChtBD2"/>
    <property type="match status" value="2"/>
</dbReference>
<dbReference type="Gene3D" id="2.170.140.10">
    <property type="entry name" value="Chitin binding domain"/>
    <property type="match status" value="1"/>
</dbReference>
<evidence type="ECO:0000259" key="2">
    <source>
        <dbReference type="PROSITE" id="PS50940"/>
    </source>
</evidence>
<reference evidence="4" key="2">
    <citation type="submission" date="2018-07" db="EMBL/GenBank/DDBJ databases">
        <authorList>
            <person name="Quirk P.G."/>
            <person name="Krulwich T.A."/>
        </authorList>
    </citation>
    <scope>NUCLEOTIDE SEQUENCE</scope>
</reference>
<reference evidence="3" key="1">
    <citation type="submission" date="2018-04" db="EMBL/GenBank/DDBJ databases">
        <authorList>
            <person name="Go L.Y."/>
            <person name="Mitchell J.A."/>
        </authorList>
    </citation>
    <scope>NUCLEOTIDE SEQUENCE</scope>
    <source>
        <tissue evidence="3">Whole organism</tissue>
    </source>
</reference>
<evidence type="ECO:0000313" key="3">
    <source>
        <dbReference type="EMBL" id="SSX04084.1"/>
    </source>
</evidence>
<gene>
    <name evidence="4" type="primary">CSON010817</name>
</gene>
<dbReference type="OMA" id="CESCDTI"/>
<dbReference type="InterPro" id="IPR036508">
    <property type="entry name" value="Chitin-bd_dom_sf"/>
</dbReference>
<dbReference type="InterPro" id="IPR002557">
    <property type="entry name" value="Chitin-bd_dom"/>
</dbReference>
<dbReference type="GO" id="GO:0005576">
    <property type="term" value="C:extracellular region"/>
    <property type="evidence" value="ECO:0007669"/>
    <property type="project" value="InterPro"/>
</dbReference>
<dbReference type="VEuPathDB" id="VectorBase:CSON010817"/>
<dbReference type="PROSITE" id="PS50940">
    <property type="entry name" value="CHIT_BIND_II"/>
    <property type="match status" value="1"/>
</dbReference>
<feature type="domain" description="Chitin-binding type-2" evidence="2">
    <location>
        <begin position="109"/>
        <end position="164"/>
    </location>
</feature>
<keyword evidence="1" id="KW-0732">Signal</keyword>
<feature type="signal peptide" evidence="1">
    <location>
        <begin position="1"/>
        <end position="18"/>
    </location>
</feature>
<accession>A0A336M6D6</accession>
<dbReference type="EMBL" id="UFQT01000449">
    <property type="protein sequence ID" value="SSX24449.1"/>
    <property type="molecule type" value="Genomic_DNA"/>
</dbReference>
<evidence type="ECO:0000256" key="1">
    <source>
        <dbReference type="SAM" id="SignalP"/>
    </source>
</evidence>
<dbReference type="GO" id="GO:0008061">
    <property type="term" value="F:chitin binding"/>
    <property type="evidence" value="ECO:0007669"/>
    <property type="project" value="InterPro"/>
</dbReference>